<dbReference type="PANTHER" id="PTHR10367">
    <property type="entry name" value="MRNA-CAPPING ENZYME"/>
    <property type="match status" value="1"/>
</dbReference>
<sequence length="227" mass="26256">MPKRKNKVPDRWEKYEPFGTPLEIKENAQILAFKVPLCDAFSRKLKEAKPFSLQDLFRDVKNLALVIDLTNTDRYYNKKDITDKDVAIDGKNIKVQYKKIKIPGKRLPSEESVTIFKETVSKFLEVTQSKSSVIIGVHCTHGLNRTGYMVCRYLIDCLKYEPDEAIKTFNDMRHHEMERYCDDLRQMPLKTHVQQHSAAYNGQENVKPARPDSAKGDCKSRNTPESS</sequence>
<gene>
    <name evidence="4" type="primary">LOC102802067</name>
</gene>
<dbReference type="PANTHER" id="PTHR10367:SF9">
    <property type="entry name" value="DUAL-SPECIFICITY PHOSPHATASE 11 (RNA_RNP COMPLEX 1-INTERACTING)"/>
    <property type="match status" value="1"/>
</dbReference>
<evidence type="ECO:0000256" key="1">
    <source>
        <dbReference type="SAM" id="MobiDB-lite"/>
    </source>
</evidence>
<feature type="domain" description="Tyrosine specific protein phosphatases" evidence="2">
    <location>
        <begin position="114"/>
        <end position="173"/>
    </location>
</feature>
<keyword evidence="3" id="KW-1185">Reference proteome</keyword>
<accession>A0ABM0MNA9</accession>
<dbReference type="GeneID" id="102802067"/>
<feature type="compositionally biased region" description="Polar residues" evidence="1">
    <location>
        <begin position="192"/>
        <end position="204"/>
    </location>
</feature>
<dbReference type="RefSeq" id="XP_006821500.1">
    <property type="nucleotide sequence ID" value="XM_006821437.1"/>
</dbReference>
<name>A0ABM0MNA9_SACKO</name>
<evidence type="ECO:0000313" key="3">
    <source>
        <dbReference type="Proteomes" id="UP000694865"/>
    </source>
</evidence>
<dbReference type="InterPro" id="IPR000387">
    <property type="entry name" value="Tyr_Pase_dom"/>
</dbReference>
<dbReference type="InterPro" id="IPR016130">
    <property type="entry name" value="Tyr_Pase_AS"/>
</dbReference>
<dbReference type="Pfam" id="PF00782">
    <property type="entry name" value="DSPc"/>
    <property type="match status" value="1"/>
</dbReference>
<protein>
    <submittedName>
        <fullName evidence="4">RNA/RNP complex-1-interacting phosphatase-like</fullName>
    </submittedName>
</protein>
<feature type="non-terminal residue" evidence="4">
    <location>
        <position position="227"/>
    </location>
</feature>
<dbReference type="Proteomes" id="UP000694865">
    <property type="component" value="Unplaced"/>
</dbReference>
<organism evidence="3 4">
    <name type="scientific">Saccoglossus kowalevskii</name>
    <name type="common">Acorn worm</name>
    <dbReference type="NCBI Taxonomy" id="10224"/>
    <lineage>
        <taxon>Eukaryota</taxon>
        <taxon>Metazoa</taxon>
        <taxon>Hemichordata</taxon>
        <taxon>Enteropneusta</taxon>
        <taxon>Harrimaniidae</taxon>
        <taxon>Saccoglossus</taxon>
    </lineage>
</organism>
<evidence type="ECO:0000259" key="2">
    <source>
        <dbReference type="PROSITE" id="PS50056"/>
    </source>
</evidence>
<dbReference type="PROSITE" id="PS00383">
    <property type="entry name" value="TYR_PHOSPHATASE_1"/>
    <property type="match status" value="1"/>
</dbReference>
<dbReference type="PROSITE" id="PS50056">
    <property type="entry name" value="TYR_PHOSPHATASE_2"/>
    <property type="match status" value="1"/>
</dbReference>
<feature type="compositionally biased region" description="Basic and acidic residues" evidence="1">
    <location>
        <begin position="207"/>
        <end position="227"/>
    </location>
</feature>
<feature type="region of interest" description="Disordered" evidence="1">
    <location>
        <begin position="192"/>
        <end position="227"/>
    </location>
</feature>
<dbReference type="InterPro" id="IPR029021">
    <property type="entry name" value="Prot-tyrosine_phosphatase-like"/>
</dbReference>
<dbReference type="Gene3D" id="3.90.190.10">
    <property type="entry name" value="Protein tyrosine phosphatase superfamily"/>
    <property type="match status" value="1"/>
</dbReference>
<proteinExistence type="predicted"/>
<dbReference type="SUPFAM" id="SSF52799">
    <property type="entry name" value="(Phosphotyrosine protein) phosphatases II"/>
    <property type="match status" value="1"/>
</dbReference>
<dbReference type="InterPro" id="IPR000340">
    <property type="entry name" value="Dual-sp_phosphatase_cat-dom"/>
</dbReference>
<dbReference type="InterPro" id="IPR051029">
    <property type="entry name" value="mRNA_Capping_Enz/RNA_Phosphat"/>
</dbReference>
<reference evidence="4" key="1">
    <citation type="submission" date="2025-08" db="UniProtKB">
        <authorList>
            <consortium name="RefSeq"/>
        </authorList>
    </citation>
    <scope>IDENTIFICATION</scope>
    <source>
        <tissue evidence="4">Testes</tissue>
    </source>
</reference>
<evidence type="ECO:0000313" key="4">
    <source>
        <dbReference type="RefSeq" id="XP_006821500.1"/>
    </source>
</evidence>